<protein>
    <submittedName>
        <fullName evidence="2">Zinc finger CCHC domain-containing protein 3</fullName>
    </submittedName>
</protein>
<dbReference type="InterPro" id="IPR057811">
    <property type="entry name" value="RBD_ZCCHC3_2nd"/>
</dbReference>
<dbReference type="GO" id="GO:0008270">
    <property type="term" value="F:zinc ion binding"/>
    <property type="evidence" value="ECO:0007669"/>
    <property type="project" value="InterPro"/>
</dbReference>
<dbReference type="Pfam" id="PF23057">
    <property type="entry name" value="RBD_ZCCHC3_1st"/>
    <property type="match status" value="1"/>
</dbReference>
<organism evidence="2 3">
    <name type="scientific">Channa argus</name>
    <name type="common">Northern snakehead</name>
    <name type="synonym">Ophicephalus argus</name>
    <dbReference type="NCBI Taxonomy" id="215402"/>
    <lineage>
        <taxon>Eukaryota</taxon>
        <taxon>Metazoa</taxon>
        <taxon>Chordata</taxon>
        <taxon>Craniata</taxon>
        <taxon>Vertebrata</taxon>
        <taxon>Euteleostomi</taxon>
        <taxon>Actinopterygii</taxon>
        <taxon>Neopterygii</taxon>
        <taxon>Teleostei</taxon>
        <taxon>Neoteleostei</taxon>
        <taxon>Acanthomorphata</taxon>
        <taxon>Anabantaria</taxon>
        <taxon>Anabantiformes</taxon>
        <taxon>Channoidei</taxon>
        <taxon>Channidae</taxon>
        <taxon>Channa</taxon>
    </lineage>
</organism>
<dbReference type="InterPro" id="IPR057810">
    <property type="entry name" value="RBD_ZCCHC3_1st"/>
</dbReference>
<dbReference type="Proteomes" id="UP000503349">
    <property type="component" value="Chromosome 13"/>
</dbReference>
<dbReference type="GO" id="GO:0003723">
    <property type="term" value="F:RNA binding"/>
    <property type="evidence" value="ECO:0007669"/>
    <property type="project" value="InterPro"/>
</dbReference>
<reference evidence="3" key="2">
    <citation type="submission" date="2019-02" db="EMBL/GenBank/DDBJ databases">
        <title>Opniocepnalus argus Var Kimnra genome.</title>
        <authorList>
            <person name="Zhou C."/>
            <person name="Xiao S."/>
        </authorList>
    </citation>
    <scope>NUCLEOTIDE SEQUENCE [LARGE SCALE GENOMIC DNA]</scope>
</reference>
<name>A0A6G1Q5Z0_CHAAH</name>
<dbReference type="AlphaFoldDB" id="A0A6G1Q5Z0"/>
<dbReference type="SMART" id="SM00343">
    <property type="entry name" value="ZnF_C2HC"/>
    <property type="match status" value="2"/>
</dbReference>
<dbReference type="SUPFAM" id="SSF57756">
    <property type="entry name" value="Retrovirus zinc finger-like domains"/>
    <property type="match status" value="1"/>
</dbReference>
<sequence>MTGSRRNAVRFELQSNLEMDRLQFSRNIIQKELGFPPTQLDYIFAFPGKKMFEVVFSTTKLYESCIDTFNRCKDSNSRLMDIRLIPLSEREPKAITVIMYSEKVTTDDIKTWLSFQCTVLRGMELRDEDGISTGARRFYVQLKRDEDSGQLIHLPSTIQLGSIRGHVFYPGQPKTCRKCGSRTHLAANCDTTYCKNCEGCDHITKDCPQPMKCNLCRSTAYTFRTCPESYANRARKLSPKAQRQGGGGAIGQIFAMETCDQEEVNRLHLPLTSKQLPDLYNQDKFESSGSQSAGDIPRVVDTVGGSQLAVDDMEEAVAQREWGKVSLATSTIAMITADHLSCSSQESLEVLDHCVDTMAVQPTPTPISRLGSTKECRDMLDLMLADLSNLERDTNRDVTIEEGCCPTKTQD</sequence>
<dbReference type="InterPro" id="IPR036875">
    <property type="entry name" value="Znf_CCHC_sf"/>
</dbReference>
<proteinExistence type="predicted"/>
<dbReference type="EMBL" id="CM015724">
    <property type="protein sequence ID" value="KAF3697678.1"/>
    <property type="molecule type" value="Genomic_DNA"/>
</dbReference>
<keyword evidence="3" id="KW-1185">Reference proteome</keyword>
<reference evidence="2 3" key="1">
    <citation type="submission" date="2019-02" db="EMBL/GenBank/DDBJ databases">
        <title>Opniocepnalus argus genome.</title>
        <authorList>
            <person name="Zhou C."/>
            <person name="Xiao S."/>
        </authorList>
    </citation>
    <scope>NUCLEOTIDE SEQUENCE [LARGE SCALE GENOMIC DNA]</scope>
    <source>
        <strain evidence="2">OARG1902GOOAL</strain>
        <tissue evidence="2">Muscle</tissue>
    </source>
</reference>
<dbReference type="InterPro" id="IPR001878">
    <property type="entry name" value="Znf_CCHC"/>
</dbReference>
<dbReference type="Gene3D" id="4.10.60.10">
    <property type="entry name" value="Zinc finger, CCHC-type"/>
    <property type="match status" value="1"/>
</dbReference>
<dbReference type="PANTHER" id="PTHR22639">
    <property type="entry name" value="GAG-RELATED PROTEIN"/>
    <property type="match status" value="1"/>
</dbReference>
<feature type="domain" description="CCHC-type" evidence="1">
    <location>
        <begin position="175"/>
        <end position="191"/>
    </location>
</feature>
<gene>
    <name evidence="2" type="ORF">EXN66_Car013358</name>
</gene>
<accession>A0A6G1Q5Z0</accession>
<dbReference type="GO" id="GO:0003690">
    <property type="term" value="F:double-stranded DNA binding"/>
    <property type="evidence" value="ECO:0007669"/>
    <property type="project" value="InterPro"/>
</dbReference>
<evidence type="ECO:0000313" key="3">
    <source>
        <dbReference type="Proteomes" id="UP000503349"/>
    </source>
</evidence>
<dbReference type="PANTHER" id="PTHR22639:SF3">
    <property type="entry name" value="ZINC FINGER CCHC DOMAIN-CONTAINING PROTEIN 3"/>
    <property type="match status" value="1"/>
</dbReference>
<evidence type="ECO:0000259" key="1">
    <source>
        <dbReference type="SMART" id="SM00343"/>
    </source>
</evidence>
<dbReference type="GO" id="GO:0002218">
    <property type="term" value="P:activation of innate immune response"/>
    <property type="evidence" value="ECO:0007669"/>
    <property type="project" value="InterPro"/>
</dbReference>
<feature type="domain" description="CCHC-type" evidence="1">
    <location>
        <begin position="193"/>
        <end position="209"/>
    </location>
</feature>
<dbReference type="InterPro" id="IPR042509">
    <property type="entry name" value="ZCCHC3"/>
</dbReference>
<evidence type="ECO:0000313" key="2">
    <source>
        <dbReference type="EMBL" id="KAF3697678.1"/>
    </source>
</evidence>
<dbReference type="Pfam" id="PF23058">
    <property type="entry name" value="RBD_ZCCHC3_2nd"/>
    <property type="match status" value="1"/>
</dbReference>